<organism evidence="1 2">
    <name type="scientific">Panagrolaimus davidi</name>
    <dbReference type="NCBI Taxonomy" id="227884"/>
    <lineage>
        <taxon>Eukaryota</taxon>
        <taxon>Metazoa</taxon>
        <taxon>Ecdysozoa</taxon>
        <taxon>Nematoda</taxon>
        <taxon>Chromadorea</taxon>
        <taxon>Rhabditida</taxon>
        <taxon>Tylenchina</taxon>
        <taxon>Panagrolaimomorpha</taxon>
        <taxon>Panagrolaimoidea</taxon>
        <taxon>Panagrolaimidae</taxon>
        <taxon>Panagrolaimus</taxon>
    </lineage>
</organism>
<dbReference type="WBParaSite" id="PDA_v2.g6230.t1">
    <property type="protein sequence ID" value="PDA_v2.g6230.t1"/>
    <property type="gene ID" value="PDA_v2.g6230"/>
</dbReference>
<protein>
    <submittedName>
        <fullName evidence="2">VWFA domain-containing protein</fullName>
    </submittedName>
</protein>
<dbReference type="AlphaFoldDB" id="A0A914QQS1"/>
<dbReference type="SUPFAM" id="SSF53300">
    <property type="entry name" value="vWA-like"/>
    <property type="match status" value="1"/>
</dbReference>
<dbReference type="Gene3D" id="3.40.50.410">
    <property type="entry name" value="von Willebrand factor, type A domain"/>
    <property type="match status" value="1"/>
</dbReference>
<proteinExistence type="predicted"/>
<keyword evidence="1" id="KW-1185">Reference proteome</keyword>
<evidence type="ECO:0000313" key="2">
    <source>
        <dbReference type="WBParaSite" id="PDA_v2.g6230.t1"/>
    </source>
</evidence>
<dbReference type="InterPro" id="IPR036465">
    <property type="entry name" value="vWFA_dom_sf"/>
</dbReference>
<evidence type="ECO:0000313" key="1">
    <source>
        <dbReference type="Proteomes" id="UP000887578"/>
    </source>
</evidence>
<sequence>MQSAVNSAEQTEIPFSLLQQLSSLVTSVENLDASGNPIGAVIFISDTSDDALRNADRLLPKLKNVKLTFILLGENVVSSKLRNFTSNFIYWQDLTQSEPDNWDLLYYRAYACDIPFVPSTTTTTTETPYIPCHSWISFGIDDSSNLSPQAFRNQINFISSQISTINHPERIAAASVYTDYIYWTPWNTISQIQSDLQLIKESSNPYFLRDIFASLTNNVVDNSQSPYQMASIIFISDTSDKAINGAEAYMKNFGLVRFTFVLLGPNLDPNKLKQFSSNFIYWRDLSQTQPENWGNFSSFAYGC</sequence>
<name>A0A914QQS1_9BILA</name>
<accession>A0A914QQS1</accession>
<dbReference type="Proteomes" id="UP000887578">
    <property type="component" value="Unplaced"/>
</dbReference>
<reference evidence="2" key="1">
    <citation type="submission" date="2022-11" db="UniProtKB">
        <authorList>
            <consortium name="WormBaseParasite"/>
        </authorList>
    </citation>
    <scope>IDENTIFICATION</scope>
</reference>